<keyword evidence="2" id="KW-0378">Hydrolase</keyword>
<dbReference type="InterPro" id="IPR014729">
    <property type="entry name" value="Rossmann-like_a/b/a_fold"/>
</dbReference>
<dbReference type="AlphaFoldDB" id="A0AAV8DBH1"/>
<proteinExistence type="predicted"/>
<evidence type="ECO:0000313" key="3">
    <source>
        <dbReference type="Proteomes" id="UP001140206"/>
    </source>
</evidence>
<gene>
    <name evidence="2" type="ORF">LUZ62_074821</name>
</gene>
<dbReference type="GO" id="GO:0016787">
    <property type="term" value="F:hydrolase activity"/>
    <property type="evidence" value="ECO:0007669"/>
    <property type="project" value="UniProtKB-KW"/>
</dbReference>
<dbReference type="Pfam" id="PF00582">
    <property type="entry name" value="Usp"/>
    <property type="match status" value="1"/>
</dbReference>
<feature type="domain" description="UspA" evidence="1">
    <location>
        <begin position="10"/>
        <end position="154"/>
    </location>
</feature>
<dbReference type="EMBL" id="JAMFTS010000004">
    <property type="protein sequence ID" value="KAJ4764446.1"/>
    <property type="molecule type" value="Genomic_DNA"/>
</dbReference>
<dbReference type="PANTHER" id="PTHR31964:SF126">
    <property type="entry name" value="ADENINE NUCLEOTIDE ALPHA HYDROLASES-LIKE SUPERFAMILY PROTEIN"/>
    <property type="match status" value="1"/>
</dbReference>
<protein>
    <submittedName>
        <fullName evidence="2">Adenine nucleotide alpha hydrolases-like superfamily protein</fullName>
    </submittedName>
</protein>
<name>A0AAV8DBH1_9POAL</name>
<accession>A0AAV8DBH1</accession>
<dbReference type="PANTHER" id="PTHR31964">
    <property type="entry name" value="ADENINE NUCLEOTIDE ALPHA HYDROLASES-LIKE SUPERFAMILY PROTEIN"/>
    <property type="match status" value="1"/>
</dbReference>
<evidence type="ECO:0000259" key="1">
    <source>
        <dbReference type="Pfam" id="PF00582"/>
    </source>
</evidence>
<dbReference type="PRINTS" id="PR01438">
    <property type="entry name" value="UNVRSLSTRESS"/>
</dbReference>
<dbReference type="Proteomes" id="UP001140206">
    <property type="component" value="Chromosome 4"/>
</dbReference>
<organism evidence="2 3">
    <name type="scientific">Rhynchospora pubera</name>
    <dbReference type="NCBI Taxonomy" id="906938"/>
    <lineage>
        <taxon>Eukaryota</taxon>
        <taxon>Viridiplantae</taxon>
        <taxon>Streptophyta</taxon>
        <taxon>Embryophyta</taxon>
        <taxon>Tracheophyta</taxon>
        <taxon>Spermatophyta</taxon>
        <taxon>Magnoliopsida</taxon>
        <taxon>Liliopsida</taxon>
        <taxon>Poales</taxon>
        <taxon>Cyperaceae</taxon>
        <taxon>Cyperoideae</taxon>
        <taxon>Rhynchosporeae</taxon>
        <taxon>Rhynchospora</taxon>
    </lineage>
</organism>
<sequence>MADVAEPEGRKIIVAVDDGEESIGDHCGQTSSGARDTLVLVYARPTPPLFSAMDGTGVLFSEEITASLVKYSRDLADSVMEKAQNICKNHSNVKVEVKVTIGDARDVICTTVDRIKADILVMGSHGYGFIKRAFIGSVSDYCSKNAKCPVIIVKRPAV</sequence>
<evidence type="ECO:0000313" key="2">
    <source>
        <dbReference type="EMBL" id="KAJ4764446.1"/>
    </source>
</evidence>
<keyword evidence="3" id="KW-1185">Reference proteome</keyword>
<comment type="caution">
    <text evidence="2">The sequence shown here is derived from an EMBL/GenBank/DDBJ whole genome shotgun (WGS) entry which is preliminary data.</text>
</comment>
<reference evidence="2" key="1">
    <citation type="submission" date="2022-08" db="EMBL/GenBank/DDBJ databases">
        <authorList>
            <person name="Marques A."/>
        </authorList>
    </citation>
    <scope>NUCLEOTIDE SEQUENCE</scope>
    <source>
        <strain evidence="2">RhyPub2mFocal</strain>
        <tissue evidence="2">Leaves</tissue>
    </source>
</reference>
<dbReference type="CDD" id="cd23659">
    <property type="entry name" value="USP_At3g01520-like"/>
    <property type="match status" value="1"/>
</dbReference>
<dbReference type="InterPro" id="IPR006015">
    <property type="entry name" value="Universal_stress_UspA"/>
</dbReference>
<dbReference type="Gene3D" id="3.40.50.620">
    <property type="entry name" value="HUPs"/>
    <property type="match status" value="1"/>
</dbReference>
<dbReference type="SUPFAM" id="SSF52402">
    <property type="entry name" value="Adenine nucleotide alpha hydrolases-like"/>
    <property type="match status" value="1"/>
</dbReference>
<dbReference type="InterPro" id="IPR006016">
    <property type="entry name" value="UspA"/>
</dbReference>